<dbReference type="Gene3D" id="2.130.10.10">
    <property type="entry name" value="YVTN repeat-like/Quinoprotein amine dehydrogenase"/>
    <property type="match status" value="1"/>
</dbReference>
<dbReference type="OrthoDB" id="366230at2759"/>
<feature type="region of interest" description="Disordered" evidence="13">
    <location>
        <begin position="304"/>
        <end position="337"/>
    </location>
</feature>
<evidence type="ECO:0000256" key="4">
    <source>
        <dbReference type="ARBA" id="ARBA00022737"/>
    </source>
</evidence>
<dbReference type="GO" id="GO:0045504">
    <property type="term" value="F:dynein heavy chain binding"/>
    <property type="evidence" value="ECO:0007669"/>
    <property type="project" value="TreeGrafter"/>
</dbReference>
<accession>A0A4P9X5D5</accession>
<organism evidence="14 15">
    <name type="scientific">Caulochytrium protostelioides</name>
    <dbReference type="NCBI Taxonomy" id="1555241"/>
    <lineage>
        <taxon>Eukaryota</taxon>
        <taxon>Fungi</taxon>
        <taxon>Fungi incertae sedis</taxon>
        <taxon>Chytridiomycota</taxon>
        <taxon>Chytridiomycota incertae sedis</taxon>
        <taxon>Chytridiomycetes</taxon>
        <taxon>Caulochytriales</taxon>
        <taxon>Caulochytriaceae</taxon>
        <taxon>Caulochytrium</taxon>
    </lineage>
</organism>
<evidence type="ECO:0000256" key="7">
    <source>
        <dbReference type="ARBA" id="ARBA00023212"/>
    </source>
</evidence>
<dbReference type="PANTHER" id="PTHR12442:SF12">
    <property type="entry name" value="DYNEIN AXONEMAL INTERMEDIATE CHAIN 4"/>
    <property type="match status" value="1"/>
</dbReference>
<feature type="compositionally biased region" description="Gly residues" evidence="13">
    <location>
        <begin position="314"/>
        <end position="336"/>
    </location>
</feature>
<feature type="compositionally biased region" description="Polar residues" evidence="13">
    <location>
        <begin position="27"/>
        <end position="49"/>
    </location>
</feature>
<dbReference type="Pfam" id="PF00400">
    <property type="entry name" value="WD40"/>
    <property type="match status" value="1"/>
</dbReference>
<dbReference type="AlphaFoldDB" id="A0A4P9X5D5"/>
<dbReference type="EMBL" id="ML014222">
    <property type="protein sequence ID" value="RKP00336.1"/>
    <property type="molecule type" value="Genomic_DNA"/>
</dbReference>
<keyword evidence="2" id="KW-0963">Cytoplasm</keyword>
<evidence type="ECO:0000256" key="11">
    <source>
        <dbReference type="ARBA" id="ARBA00041557"/>
    </source>
</evidence>
<keyword evidence="7" id="KW-0206">Cytoskeleton</keyword>
<dbReference type="PANTHER" id="PTHR12442">
    <property type="entry name" value="DYNEIN INTERMEDIATE CHAIN"/>
    <property type="match status" value="1"/>
</dbReference>
<dbReference type="InterPro" id="IPR036322">
    <property type="entry name" value="WD40_repeat_dom_sf"/>
</dbReference>
<evidence type="ECO:0000256" key="13">
    <source>
        <dbReference type="SAM" id="MobiDB-lite"/>
    </source>
</evidence>
<keyword evidence="5" id="KW-0282">Flagellum</keyword>
<evidence type="ECO:0000256" key="6">
    <source>
        <dbReference type="ARBA" id="ARBA00023069"/>
    </source>
</evidence>
<name>A0A4P9X5D5_9FUNG</name>
<reference evidence="15" key="1">
    <citation type="journal article" date="2018" name="Nat. Microbiol.">
        <title>Leveraging single-cell genomics to expand the fungal tree of life.</title>
        <authorList>
            <person name="Ahrendt S.R."/>
            <person name="Quandt C.A."/>
            <person name="Ciobanu D."/>
            <person name="Clum A."/>
            <person name="Salamov A."/>
            <person name="Andreopoulos B."/>
            <person name="Cheng J.F."/>
            <person name="Woyke T."/>
            <person name="Pelin A."/>
            <person name="Henrissat B."/>
            <person name="Reynolds N.K."/>
            <person name="Benny G.L."/>
            <person name="Smith M.E."/>
            <person name="James T.Y."/>
            <person name="Grigoriev I.V."/>
        </authorList>
    </citation>
    <scope>NUCLEOTIDE SEQUENCE [LARGE SCALE GENOMIC DNA]</scope>
    <source>
        <strain evidence="15">ATCC 52028</strain>
    </source>
</reference>
<feature type="region of interest" description="Disordered" evidence="13">
    <location>
        <begin position="1"/>
        <end position="90"/>
    </location>
</feature>
<evidence type="ECO:0000256" key="5">
    <source>
        <dbReference type="ARBA" id="ARBA00022846"/>
    </source>
</evidence>
<dbReference type="SMART" id="SM00320">
    <property type="entry name" value="WD40"/>
    <property type="match status" value="5"/>
</dbReference>
<evidence type="ECO:0000256" key="9">
    <source>
        <dbReference type="ARBA" id="ARBA00024190"/>
    </source>
</evidence>
<dbReference type="SUPFAM" id="SSF50978">
    <property type="entry name" value="WD40 repeat-like"/>
    <property type="match status" value="1"/>
</dbReference>
<evidence type="ECO:0000313" key="15">
    <source>
        <dbReference type="Proteomes" id="UP000274922"/>
    </source>
</evidence>
<evidence type="ECO:0000256" key="12">
    <source>
        <dbReference type="PROSITE-ProRule" id="PRU00221"/>
    </source>
</evidence>
<keyword evidence="6" id="KW-0969">Cilium</keyword>
<evidence type="ECO:0000313" key="14">
    <source>
        <dbReference type="EMBL" id="RKP00336.1"/>
    </source>
</evidence>
<keyword evidence="8" id="KW-0966">Cell projection</keyword>
<dbReference type="PROSITE" id="PS00678">
    <property type="entry name" value="WD_REPEATS_1"/>
    <property type="match status" value="1"/>
</dbReference>
<proteinExistence type="predicted"/>
<dbReference type="GO" id="GO:0045503">
    <property type="term" value="F:dynein light chain binding"/>
    <property type="evidence" value="ECO:0007669"/>
    <property type="project" value="TreeGrafter"/>
</dbReference>
<evidence type="ECO:0000256" key="10">
    <source>
        <dbReference type="ARBA" id="ARBA00040002"/>
    </source>
</evidence>
<evidence type="ECO:0000256" key="1">
    <source>
        <dbReference type="ARBA" id="ARBA00004611"/>
    </source>
</evidence>
<sequence>MSASRNASGRHRTASRPKDSSPLDSHGTASFSASQFGKAGSQATGSRMSYASEGAPSSDSSDVDADSEADANWDDDLPVLAKTRPSKPINTAEPIHTRITLSETLVLLDLPSHWVHPDMDEYADAKQQQAGRTPLPADRIVHRTTQSFAYAVKTKEAQTIHTKMRSTEASASTSAIWDGMEQQRQLQASLHARAHDDALGMKRSVLDAHLAPSAGGGGGGAGGLAGPLASDIDSGLDPSLLSRSDLPSTLDSLASFTGAALHGSAFAPFASLQQSTLSQDRASGSRSSAFMTISQADYSASMIEGESSKRRAPNGGGASTSAVGDGGTGGGAGGAGRTATDLAGGGVGRGGTAGPGLGGADPRLALAALDVAALDDSFALMERAIVRNVYFQPLLTFHNVVDAALLERERYTVQREARGDVVMDLDAFMASSHRIDHGGVAPSMATGLAAAATAAAATGFAGATSTGPTPGAVLAAEAGHSRRELAMAPDAPALGDGEGDADPVFPILEPLWTFRCEMARGRPVHAMVWNPVAPDILAVAYGTCTHHPSVPGLVLCWSLKNVAWPERVFPLPSAATSLDFSQTYANHLAIGMASGLIQLVDVRTTDAPRLDNANSPGKHRDAVWALRWADMPTADASNKMQRLISVSTDGRVVDWRLKKGLDFQELMTLKRTMKQRPKMADAVTTTTVAAATAAATASPTMSPATAMAPSPSTARPGMGGSKETLMLARHAGGLAFESSDQDASVYLVGTEEGMIHKCSVSYTEQYLSTFYGHTGPVYRVQNSPFVPNCFVSGGADGSIRIWHTECDEAVLKLSVGRYAVMDVEWAPWSPTLLAAVTNDGRIEIWDLAHSTLDPVISHPVLERHFTACRFAPHVPSLLVGNSEGDVSVHRLVNLQRAPARGARLDSAVIDAGKETLQHLLAGKKWHAPAAAPTSSSTAASAATATVPAMATTTAYAATSAAGRH</sequence>
<evidence type="ECO:0000256" key="2">
    <source>
        <dbReference type="ARBA" id="ARBA00022490"/>
    </source>
</evidence>
<dbReference type="GO" id="GO:0120293">
    <property type="term" value="C:dynein axonemal particle"/>
    <property type="evidence" value="ECO:0007669"/>
    <property type="project" value="UniProtKB-SubCell"/>
</dbReference>
<dbReference type="Proteomes" id="UP000274922">
    <property type="component" value="Unassembled WGS sequence"/>
</dbReference>
<evidence type="ECO:0000256" key="8">
    <source>
        <dbReference type="ARBA" id="ARBA00023273"/>
    </source>
</evidence>
<evidence type="ECO:0000256" key="3">
    <source>
        <dbReference type="ARBA" id="ARBA00022574"/>
    </source>
</evidence>
<dbReference type="GO" id="GO:0003341">
    <property type="term" value="P:cilium movement"/>
    <property type="evidence" value="ECO:0007669"/>
    <property type="project" value="TreeGrafter"/>
</dbReference>
<dbReference type="InterPro" id="IPR015943">
    <property type="entry name" value="WD40/YVTN_repeat-like_dom_sf"/>
</dbReference>
<keyword evidence="15" id="KW-1185">Reference proteome</keyword>
<dbReference type="InterPro" id="IPR001680">
    <property type="entry name" value="WD40_rpt"/>
</dbReference>
<keyword evidence="3 12" id="KW-0853">WD repeat</keyword>
<protein>
    <recommendedName>
        <fullName evidence="10">Dynein axonemal intermediate chain 4</fullName>
    </recommendedName>
    <alternativeName>
        <fullName evidence="11">WD repeat-containing protein 78</fullName>
    </alternativeName>
</protein>
<feature type="repeat" description="WD" evidence="12">
    <location>
        <begin position="770"/>
        <end position="812"/>
    </location>
</feature>
<gene>
    <name evidence="14" type="ORF">CXG81DRAFT_19698</name>
</gene>
<dbReference type="STRING" id="1555241.A0A4P9X5D5"/>
<dbReference type="GO" id="GO:0005858">
    <property type="term" value="C:axonemal dynein complex"/>
    <property type="evidence" value="ECO:0007669"/>
    <property type="project" value="TreeGrafter"/>
</dbReference>
<dbReference type="PROSITE" id="PS50294">
    <property type="entry name" value="WD_REPEATS_REGION"/>
    <property type="match status" value="1"/>
</dbReference>
<dbReference type="InterPro" id="IPR050687">
    <property type="entry name" value="Dynein_IC"/>
</dbReference>
<dbReference type="PROSITE" id="PS50082">
    <property type="entry name" value="WD_REPEATS_2"/>
    <property type="match status" value="1"/>
</dbReference>
<feature type="compositionally biased region" description="Acidic residues" evidence="13">
    <location>
        <begin position="61"/>
        <end position="77"/>
    </location>
</feature>
<keyword evidence="4" id="KW-0677">Repeat</keyword>
<comment type="subcellular location">
    <subcellularLocation>
        <location evidence="1">Cytoplasm</location>
        <location evidence="1">Cytoskeleton</location>
        <location evidence="1">Flagellum axoneme</location>
    </subcellularLocation>
    <subcellularLocation>
        <location evidence="9">Dynein axonemal particle</location>
    </subcellularLocation>
</comment>
<dbReference type="InterPro" id="IPR019775">
    <property type="entry name" value="WD40_repeat_CS"/>
</dbReference>